<dbReference type="GO" id="GO:0004849">
    <property type="term" value="F:uridine kinase activity"/>
    <property type="evidence" value="ECO:0007669"/>
    <property type="project" value="UniProtKB-EC"/>
</dbReference>
<dbReference type="SUPFAM" id="SSF52540">
    <property type="entry name" value="P-loop containing nucleoside triphosphate hydrolases"/>
    <property type="match status" value="1"/>
</dbReference>
<dbReference type="Gene3D" id="3.40.50.2020">
    <property type="match status" value="1"/>
</dbReference>
<dbReference type="RefSeq" id="XP_043178305.1">
    <property type="nucleotide sequence ID" value="XM_043322809.1"/>
</dbReference>
<dbReference type="GO" id="GO:0044206">
    <property type="term" value="P:UMP salvage"/>
    <property type="evidence" value="ECO:0007669"/>
    <property type="project" value="UniProtKB-UniPathway"/>
</dbReference>
<evidence type="ECO:0000256" key="2">
    <source>
        <dbReference type="ARBA" id="ARBA00012137"/>
    </source>
</evidence>
<dbReference type="PRINTS" id="PR00988">
    <property type="entry name" value="URIDINKINASE"/>
</dbReference>
<proteinExistence type="predicted"/>
<dbReference type="InterPro" id="IPR000836">
    <property type="entry name" value="PRTase_dom"/>
</dbReference>
<reference evidence="8" key="1">
    <citation type="submission" date="2020-05" db="EMBL/GenBank/DDBJ databases">
        <title>Evolutionary and genomic comparisons of hybrid uninucleate and nonhybrid Rhizoctonia fungi.</title>
        <authorList>
            <person name="Li C."/>
            <person name="Chen X."/>
        </authorList>
    </citation>
    <scope>NUCLEOTIDE SEQUENCE</scope>
    <source>
        <strain evidence="8">AG-1 IA</strain>
    </source>
</reference>
<dbReference type="NCBIfam" id="NF004018">
    <property type="entry name" value="PRK05480.1"/>
    <property type="match status" value="1"/>
</dbReference>
<protein>
    <recommendedName>
        <fullName evidence="2">uridine/cytidine kinase</fullName>
        <ecNumber evidence="2">2.7.1.48</ecNumber>
    </recommendedName>
</protein>
<gene>
    <name evidence="8" type="ORF">RhiXN_02992</name>
</gene>
<dbReference type="CDD" id="cd02023">
    <property type="entry name" value="UMPK"/>
    <property type="match status" value="1"/>
</dbReference>
<evidence type="ECO:0000256" key="5">
    <source>
        <dbReference type="ARBA" id="ARBA00022777"/>
    </source>
</evidence>
<dbReference type="Proteomes" id="UP000650533">
    <property type="component" value="Chromosome 3"/>
</dbReference>
<dbReference type="EC" id="2.7.1.48" evidence="2"/>
<dbReference type="PANTHER" id="PTHR10285">
    <property type="entry name" value="URIDINE KINASE"/>
    <property type="match status" value="1"/>
</dbReference>
<feature type="domain" description="Phosphoribosyltransferase" evidence="7">
    <location>
        <begin position="306"/>
        <end position="526"/>
    </location>
</feature>
<dbReference type="CDD" id="cd06223">
    <property type="entry name" value="PRTases_typeI"/>
    <property type="match status" value="1"/>
</dbReference>
<dbReference type="Gene3D" id="3.40.50.300">
    <property type="entry name" value="P-loop containing nucleotide triphosphate hydrolases"/>
    <property type="match status" value="1"/>
</dbReference>
<dbReference type="FunFam" id="3.40.50.300:FF:002070">
    <property type="entry name" value="Uridine kinase"/>
    <property type="match status" value="1"/>
</dbReference>
<dbReference type="InterPro" id="IPR027417">
    <property type="entry name" value="P-loop_NTPase"/>
</dbReference>
<dbReference type="InterPro" id="IPR029057">
    <property type="entry name" value="PRTase-like"/>
</dbReference>
<accession>A0A8H8NTI7</accession>
<organism evidence="8 9">
    <name type="scientific">Rhizoctonia solani</name>
    <dbReference type="NCBI Taxonomy" id="456999"/>
    <lineage>
        <taxon>Eukaryota</taxon>
        <taxon>Fungi</taxon>
        <taxon>Dikarya</taxon>
        <taxon>Basidiomycota</taxon>
        <taxon>Agaricomycotina</taxon>
        <taxon>Agaricomycetes</taxon>
        <taxon>Cantharellales</taxon>
        <taxon>Ceratobasidiaceae</taxon>
        <taxon>Rhizoctonia</taxon>
    </lineage>
</organism>
<dbReference type="SUPFAM" id="SSF53271">
    <property type="entry name" value="PRTase-like"/>
    <property type="match status" value="1"/>
</dbReference>
<evidence type="ECO:0000259" key="6">
    <source>
        <dbReference type="Pfam" id="PF00485"/>
    </source>
</evidence>
<dbReference type="AlphaFoldDB" id="A0A8H8NTI7"/>
<evidence type="ECO:0000256" key="4">
    <source>
        <dbReference type="ARBA" id="ARBA00022741"/>
    </source>
</evidence>
<comment type="pathway">
    <text evidence="1">Pyrimidine metabolism; UMP biosynthesis via salvage pathway; UMP from uridine: step 1/1.</text>
</comment>
<name>A0A8H8NTI7_9AGAM</name>
<keyword evidence="3" id="KW-0808">Transferase</keyword>
<dbReference type="EMBL" id="CP059660">
    <property type="protein sequence ID" value="QRW18068.1"/>
    <property type="molecule type" value="Genomic_DNA"/>
</dbReference>
<dbReference type="GO" id="GO:0005524">
    <property type="term" value="F:ATP binding"/>
    <property type="evidence" value="ECO:0007669"/>
    <property type="project" value="InterPro"/>
</dbReference>
<dbReference type="InterPro" id="IPR000764">
    <property type="entry name" value="Uridine_kinase-like"/>
</dbReference>
<evidence type="ECO:0000313" key="9">
    <source>
        <dbReference type="Proteomes" id="UP000650533"/>
    </source>
</evidence>
<sequence>MADTPRLPGTAGLAYFVAGHGAKNPSAGDKNKLLVSHGRPPWYGQDGKPLTDAFVIGIAGGSASGKTHVAQEIVRSMDSIPSVVIMSQDSFYKEHTAEELELAFANQYDFDHPDAIDMPLFAQCLRDLKGCRQANVPIYSFTEHQRMEQRKYLYGANIIIVEGIMALQDPQLRDLYDVKIFVQCDSDLMLARRIKRDVAERGRDVDGILEQYLRFVKPAYDYFVAPTARQVKHNMWPLHTDERCRYADIIVPGVRNAVAIDLITTHIRKKLSERSFQFRDKLARADSLVHIITSPTVTTDTSCNLIGIYTILRDKETSREDFIFYADRLATLICEKAMEVLPFKNINVSTPTGAIADGKDVDMDNPIRQICSVTIVRAGGMLEKGLRRVMRDIAIGSLLIQSDPSSGEPMLLHSMLPSVVQRREESGDAWVFLLDAQIGTGAAALMAIRVLLDHGVAEDHIIFVTFLGVPRGGMAVIRKTFPGIRFVCGAVDDGLQEAWLHHEDGTPGRRLWSITPGMGNIGDRYYM</sequence>
<feature type="domain" description="Phosphoribulokinase/uridine kinase" evidence="6">
    <location>
        <begin position="55"/>
        <end position="231"/>
    </location>
</feature>
<dbReference type="Pfam" id="PF14681">
    <property type="entry name" value="UPRTase"/>
    <property type="match status" value="1"/>
</dbReference>
<dbReference type="KEGG" id="rsx:RhiXN_02992"/>
<evidence type="ECO:0000259" key="7">
    <source>
        <dbReference type="Pfam" id="PF14681"/>
    </source>
</evidence>
<keyword evidence="5 8" id="KW-0418">Kinase</keyword>
<evidence type="ECO:0000256" key="1">
    <source>
        <dbReference type="ARBA" id="ARBA00004690"/>
    </source>
</evidence>
<dbReference type="Pfam" id="PF00485">
    <property type="entry name" value="PRK"/>
    <property type="match status" value="1"/>
</dbReference>
<dbReference type="GeneID" id="67025272"/>
<dbReference type="InterPro" id="IPR006083">
    <property type="entry name" value="PRK/URK"/>
</dbReference>
<keyword evidence="4" id="KW-0547">Nucleotide-binding</keyword>
<evidence type="ECO:0000256" key="3">
    <source>
        <dbReference type="ARBA" id="ARBA00022679"/>
    </source>
</evidence>
<dbReference type="UniPathway" id="UPA00574">
    <property type="reaction ID" value="UER00637"/>
</dbReference>
<evidence type="ECO:0000313" key="8">
    <source>
        <dbReference type="EMBL" id="QRW18068.1"/>
    </source>
</evidence>